<evidence type="ECO:0000313" key="2">
    <source>
        <dbReference type="Proteomes" id="UP001164544"/>
    </source>
</evidence>
<dbReference type="Proteomes" id="UP001164544">
    <property type="component" value="Chromosome"/>
</dbReference>
<gene>
    <name evidence="1" type="ORF">O5398_03585</name>
</gene>
<dbReference type="SUPFAM" id="SSF56954">
    <property type="entry name" value="Outer membrane efflux proteins (OEP)"/>
    <property type="match status" value="1"/>
</dbReference>
<accession>A0AAQ3AG70</accession>
<name>A0AAQ3AG70_9SPIR</name>
<protein>
    <submittedName>
        <fullName evidence="1">Uncharacterized protein</fullName>
    </submittedName>
</protein>
<sequence>MDIIKRLILIFILPFSFYAEVMQISAEAAVSMALKYGLDVQNADYEEKIKKLYKDAYWNVFIPNLGISSSFSGHRFAIPNLIG</sequence>
<reference evidence="1" key="1">
    <citation type="submission" date="2022-12" db="EMBL/GenBank/DDBJ databases">
        <title>B. miyamotoi WGS.</title>
        <authorList>
            <person name="Kuleshov K.V."/>
            <person name="Hoornstra D."/>
            <person name="Hovius J.W."/>
            <person name="Platonov A.E."/>
            <person name="Telford S.R. III."/>
        </authorList>
    </citation>
    <scope>NUCLEOTIDE SEQUENCE</scope>
    <source>
        <strain evidence="1">410</strain>
    </source>
</reference>
<organism evidence="1 2">
    <name type="scientific">Borrelia miyamotoi</name>
    <dbReference type="NCBI Taxonomy" id="47466"/>
    <lineage>
        <taxon>Bacteria</taxon>
        <taxon>Pseudomonadati</taxon>
        <taxon>Spirochaetota</taxon>
        <taxon>Spirochaetia</taxon>
        <taxon>Spirochaetales</taxon>
        <taxon>Borreliaceae</taxon>
        <taxon>Borrelia</taxon>
    </lineage>
</organism>
<evidence type="ECO:0000313" key="1">
    <source>
        <dbReference type="EMBL" id="WAZ91191.1"/>
    </source>
</evidence>
<proteinExistence type="predicted"/>
<dbReference type="AlphaFoldDB" id="A0AAQ3AG70"/>
<dbReference type="EMBL" id="CP114637">
    <property type="protein sequence ID" value="WAZ91191.1"/>
    <property type="molecule type" value="Genomic_DNA"/>
</dbReference>